<dbReference type="EMBL" id="JAAAPX010000061">
    <property type="protein sequence ID" value="KAF4235236.1"/>
    <property type="molecule type" value="Genomic_DNA"/>
</dbReference>
<gene>
    <name evidence="2" type="ORF">CNMCM6805_008172</name>
</gene>
<organism evidence="2 3">
    <name type="scientific">Aspergillus fumigatiaffinis</name>
    <dbReference type="NCBI Taxonomy" id="340414"/>
    <lineage>
        <taxon>Eukaryota</taxon>
        <taxon>Fungi</taxon>
        <taxon>Dikarya</taxon>
        <taxon>Ascomycota</taxon>
        <taxon>Pezizomycotina</taxon>
        <taxon>Eurotiomycetes</taxon>
        <taxon>Eurotiomycetidae</taxon>
        <taxon>Eurotiales</taxon>
        <taxon>Aspergillaceae</taxon>
        <taxon>Aspergillus</taxon>
        <taxon>Aspergillus subgen. Fumigati</taxon>
    </lineage>
</organism>
<feature type="compositionally biased region" description="Basic and acidic residues" evidence="1">
    <location>
        <begin position="109"/>
        <end position="136"/>
    </location>
</feature>
<accession>A0A8H4MA24</accession>
<dbReference type="Proteomes" id="UP000653565">
    <property type="component" value="Unassembled WGS sequence"/>
</dbReference>
<feature type="compositionally biased region" description="Pro residues" evidence="1">
    <location>
        <begin position="32"/>
        <end position="42"/>
    </location>
</feature>
<reference evidence="2" key="2">
    <citation type="submission" date="2020-04" db="EMBL/GenBank/DDBJ databases">
        <authorList>
            <person name="Santos R.A.C."/>
            <person name="Steenwyk J.L."/>
            <person name="Rivero-Menendez O."/>
            <person name="Mead M.E."/>
            <person name="Silva L.P."/>
            <person name="Bastos R.W."/>
            <person name="Alastruey-Izquierdo A."/>
            <person name="Goldman G.H."/>
            <person name="Rokas A."/>
        </authorList>
    </citation>
    <scope>NUCLEOTIDE SEQUENCE</scope>
    <source>
        <strain evidence="2">CNM-CM6805</strain>
    </source>
</reference>
<dbReference type="AlphaFoldDB" id="A0A8H4MA24"/>
<comment type="caution">
    <text evidence="2">The sequence shown here is derived from an EMBL/GenBank/DDBJ whole genome shotgun (WGS) entry which is preliminary data.</text>
</comment>
<evidence type="ECO:0000313" key="3">
    <source>
        <dbReference type="Proteomes" id="UP000653565"/>
    </source>
</evidence>
<sequence>MTPKYSRNSSTPSQNQGNPSEQPIHGNNPNQDPHPLPGPPSRIPIRLKHTRSSDTALRRKIGLVHTVAPVATGVRPARELVDHHPLEDLGKGGRYLIINIMEDIFPERVKDSRGDEKPADAHPEAVSEGDEGKRDDEVWEDGGDEDDEGFGG</sequence>
<feature type="region of interest" description="Disordered" evidence="1">
    <location>
        <begin position="109"/>
        <end position="152"/>
    </location>
</feature>
<keyword evidence="3" id="KW-1185">Reference proteome</keyword>
<feature type="compositionally biased region" description="Polar residues" evidence="1">
    <location>
        <begin position="1"/>
        <end position="31"/>
    </location>
</feature>
<evidence type="ECO:0000256" key="1">
    <source>
        <dbReference type="SAM" id="MobiDB-lite"/>
    </source>
</evidence>
<name>A0A8H4MA24_9EURO</name>
<protein>
    <submittedName>
        <fullName evidence="2">Uncharacterized protein</fullName>
    </submittedName>
</protein>
<proteinExistence type="predicted"/>
<reference evidence="2" key="1">
    <citation type="journal article" date="2020" name="bioRxiv">
        <title>Genomic and phenotypic heterogeneity of clinical isolates of the human pathogens Aspergillus fumigatus, Aspergillus lentulus and Aspergillus fumigatiaffinis.</title>
        <authorList>
            <person name="dos Santos R.A.C."/>
            <person name="Steenwyk J.L."/>
            <person name="Rivero-Menendez O."/>
            <person name="Mead M.E."/>
            <person name="Silva L.P."/>
            <person name="Bastos R.W."/>
            <person name="Alastruey-Izquierdo A."/>
            <person name="Goldman G.H."/>
            <person name="Rokas A."/>
        </authorList>
    </citation>
    <scope>NUCLEOTIDE SEQUENCE</scope>
    <source>
        <strain evidence="2">CNM-CM6805</strain>
    </source>
</reference>
<feature type="compositionally biased region" description="Acidic residues" evidence="1">
    <location>
        <begin position="137"/>
        <end position="152"/>
    </location>
</feature>
<feature type="region of interest" description="Disordered" evidence="1">
    <location>
        <begin position="1"/>
        <end position="46"/>
    </location>
</feature>
<evidence type="ECO:0000313" key="2">
    <source>
        <dbReference type="EMBL" id="KAF4235236.1"/>
    </source>
</evidence>